<keyword evidence="9" id="KW-1185">Reference proteome</keyword>
<evidence type="ECO:0000259" key="7">
    <source>
        <dbReference type="PROSITE" id="PS50991"/>
    </source>
</evidence>
<evidence type="ECO:0000256" key="1">
    <source>
        <dbReference type="ARBA" id="ARBA00003050"/>
    </source>
</evidence>
<dbReference type="SUPFAM" id="SSF51569">
    <property type="entry name" value="Aldolase"/>
    <property type="match status" value="1"/>
</dbReference>
<dbReference type="EC" id="2.3.3.14" evidence="3"/>
<evidence type="ECO:0000256" key="5">
    <source>
        <dbReference type="ARBA" id="ARBA00022679"/>
    </source>
</evidence>
<proteinExistence type="inferred from homology"/>
<comment type="similarity">
    <text evidence="2">Belongs to the alpha-IPM synthase/homocitrate synthase family.</text>
</comment>
<dbReference type="RefSeq" id="WP_153240348.1">
    <property type="nucleotide sequence ID" value="NZ_CP036422.1"/>
</dbReference>
<dbReference type="Proteomes" id="UP000326287">
    <property type="component" value="Chromosome"/>
</dbReference>
<dbReference type="PANTHER" id="PTHR42880">
    <property type="entry name" value="HOMOCITRATE SYNTHASE"/>
    <property type="match status" value="1"/>
</dbReference>
<reference evidence="8 9" key="1">
    <citation type="submission" date="2019-02" db="EMBL/GenBank/DDBJ databases">
        <authorList>
            <person name="Li S.-H."/>
        </authorList>
    </citation>
    <scope>NUCLEOTIDE SEQUENCE [LARGE SCALE GENOMIC DNA]</scope>
    <source>
        <strain evidence="8 9">IMCC14385</strain>
    </source>
</reference>
<dbReference type="PROSITE" id="PS50991">
    <property type="entry name" value="PYR_CT"/>
    <property type="match status" value="1"/>
</dbReference>
<evidence type="ECO:0000256" key="6">
    <source>
        <dbReference type="ARBA" id="ARBA00048019"/>
    </source>
</evidence>
<comment type="function">
    <text evidence="1">This protein is a Fe-Mo-cofactor biosynthetic component.</text>
</comment>
<dbReference type="EMBL" id="CP036422">
    <property type="protein sequence ID" value="QFU77203.1"/>
    <property type="molecule type" value="Genomic_DNA"/>
</dbReference>
<dbReference type="Gene3D" id="1.10.238.260">
    <property type="match status" value="1"/>
</dbReference>
<dbReference type="OrthoDB" id="9803573at2"/>
<keyword evidence="5" id="KW-0808">Transferase</keyword>
<dbReference type="InterPro" id="IPR013785">
    <property type="entry name" value="Aldolase_TIM"/>
</dbReference>
<dbReference type="Pfam" id="PF00682">
    <property type="entry name" value="HMGL-like"/>
    <property type="match status" value="1"/>
</dbReference>
<organism evidence="8 9">
    <name type="scientific">Halioglobus maricola</name>
    <dbReference type="NCBI Taxonomy" id="2601894"/>
    <lineage>
        <taxon>Bacteria</taxon>
        <taxon>Pseudomonadati</taxon>
        <taxon>Pseudomonadota</taxon>
        <taxon>Gammaproteobacteria</taxon>
        <taxon>Cellvibrionales</taxon>
        <taxon>Halieaceae</taxon>
        <taxon>Halioglobus</taxon>
    </lineage>
</organism>
<dbReference type="Gene3D" id="3.20.20.70">
    <property type="entry name" value="Aldolase class I"/>
    <property type="match status" value="1"/>
</dbReference>
<dbReference type="AlphaFoldDB" id="A0A5P9NMW1"/>
<sequence length="416" mass="45781">MYDIERLKKQRSFKEGEYWASPLNFMGDNNMGLDGRSIKIHDVTLRDGEQTSNLAFSMADRLRIAEALNELGVARIEAGMPIISEEVRQGIRQMVDMNLDSEVVGFCRTDRIDVDLAEQCGVKSVIVEHIMNPYLIQQAYGIDKQQVIDNCIDVVSYAQEKGLKTTFMGWDLTRADDFDYLEDVYTQIFNACAPESIVLVDTLGCALPRSAGYLVKQFKEWLPDTVLEYHNHNEFGVANAGMLEAVAAGAEVVHTSVNGLGERTGNASTEEVVVMLEVLAGVDTGVNLNKIMETSILLENITNQAVGPNKPIVGRGLFNSESGIGVDIMRKLDSIGFEVPEVTGAFASSLVGQPDGQPVLGKNSGRSTIAHFLEKHGLEATKEQMGEITDRVKAEGRIQRKLLSDTQFLAICEKVL</sequence>
<evidence type="ECO:0000256" key="2">
    <source>
        <dbReference type="ARBA" id="ARBA00006154"/>
    </source>
</evidence>
<evidence type="ECO:0000313" key="8">
    <source>
        <dbReference type="EMBL" id="QFU77203.1"/>
    </source>
</evidence>
<evidence type="ECO:0000313" key="9">
    <source>
        <dbReference type="Proteomes" id="UP000326287"/>
    </source>
</evidence>
<gene>
    <name evidence="8" type="ORF">EY643_16910</name>
</gene>
<evidence type="ECO:0000256" key="3">
    <source>
        <dbReference type="ARBA" id="ARBA00012974"/>
    </source>
</evidence>
<dbReference type="KEGG" id="halc:EY643_16910"/>
<evidence type="ECO:0000256" key="4">
    <source>
        <dbReference type="ARBA" id="ARBA00020735"/>
    </source>
</evidence>
<comment type="catalytic activity">
    <reaction evidence="6">
        <text>acetyl-CoA + 2-oxoglutarate + H2O = (2R)-homocitrate + CoA + H(+)</text>
        <dbReference type="Rhea" id="RHEA:12929"/>
        <dbReference type="ChEBI" id="CHEBI:15377"/>
        <dbReference type="ChEBI" id="CHEBI:15378"/>
        <dbReference type="ChEBI" id="CHEBI:16810"/>
        <dbReference type="ChEBI" id="CHEBI:57287"/>
        <dbReference type="ChEBI" id="CHEBI:57288"/>
        <dbReference type="ChEBI" id="CHEBI:58884"/>
        <dbReference type="EC" id="2.3.3.14"/>
    </reaction>
</comment>
<dbReference type="GO" id="GO:0004410">
    <property type="term" value="F:homocitrate synthase activity"/>
    <property type="evidence" value="ECO:0007669"/>
    <property type="project" value="UniProtKB-EC"/>
</dbReference>
<protein>
    <recommendedName>
        <fullName evidence="4">Homocitrate synthase</fullName>
        <ecNumber evidence="3">2.3.3.14</ecNumber>
    </recommendedName>
</protein>
<accession>A0A5P9NMW1</accession>
<dbReference type="PANTHER" id="PTHR42880:SF1">
    <property type="entry name" value="ISOPROPYLMALATE_HOMOCITRATE_CITRAMALATE SYNTHASE FAMILY PROTEIN"/>
    <property type="match status" value="1"/>
</dbReference>
<name>A0A5P9NMW1_9GAMM</name>
<feature type="domain" description="Pyruvate carboxyltransferase" evidence="7">
    <location>
        <begin position="38"/>
        <end position="292"/>
    </location>
</feature>
<dbReference type="InterPro" id="IPR000891">
    <property type="entry name" value="PYR_CT"/>
</dbReference>